<evidence type="ECO:0008006" key="3">
    <source>
        <dbReference type="Google" id="ProtNLM"/>
    </source>
</evidence>
<organism evidence="1 2">
    <name type="scientific">Novacetimonas maltaceti</name>
    <dbReference type="NCBI Taxonomy" id="1203393"/>
    <lineage>
        <taxon>Bacteria</taxon>
        <taxon>Pseudomonadati</taxon>
        <taxon>Pseudomonadota</taxon>
        <taxon>Alphaproteobacteria</taxon>
        <taxon>Acetobacterales</taxon>
        <taxon>Acetobacteraceae</taxon>
        <taxon>Novacetimonas</taxon>
    </lineage>
</organism>
<proteinExistence type="predicted"/>
<dbReference type="InterPro" id="IPR003737">
    <property type="entry name" value="GlcNAc_PI_deacetylase-related"/>
</dbReference>
<dbReference type="Gene3D" id="3.40.50.10320">
    <property type="entry name" value="LmbE-like"/>
    <property type="match status" value="1"/>
</dbReference>
<dbReference type="Pfam" id="PF02585">
    <property type="entry name" value="PIG-L"/>
    <property type="match status" value="1"/>
</dbReference>
<dbReference type="RefSeq" id="WP_110095326.1">
    <property type="nucleotide sequence ID" value="NZ_NKUE01000021.1"/>
</dbReference>
<name>A0A2S3W180_9PROT</name>
<evidence type="ECO:0000313" key="2">
    <source>
        <dbReference type="Proteomes" id="UP000237344"/>
    </source>
</evidence>
<evidence type="ECO:0000313" key="1">
    <source>
        <dbReference type="EMBL" id="POF62620.1"/>
    </source>
</evidence>
<comment type="caution">
    <text evidence="1">The sequence shown here is derived from an EMBL/GenBank/DDBJ whole genome shotgun (WGS) entry which is preliminary data.</text>
</comment>
<dbReference type="EMBL" id="POTC01000020">
    <property type="protein sequence ID" value="POF62620.1"/>
    <property type="molecule type" value="Genomic_DNA"/>
</dbReference>
<gene>
    <name evidence="1" type="ORF">KMAL_17410</name>
</gene>
<sequence length="242" mass="25649">MKAAVLHGILRSLPVAPLSAIVPGTALILAPHADDESLGCGGLIAACCAAGRPPVVVILSDGVGSHPRSPTWPAPRLRAQRRHEALRAVSSLGLAAGRLFFLDLPDTAVPHAGPVFEQGVRQIAQICRDHGCGVVLAPWRGDPHCDHEAAWKMAVAVQGRCGGGLLAYPVWGWLLAAGVDVDHERPVGMRLDIAPYRAAKARAISMHESQYGDLITDDPTGFRLPGTLLEALVTDFEVFVRP</sequence>
<dbReference type="PANTHER" id="PTHR12993:SF11">
    <property type="entry name" value="N-ACETYLGLUCOSAMINYL-PHOSPHATIDYLINOSITOL DE-N-ACETYLASE"/>
    <property type="match status" value="1"/>
</dbReference>
<accession>A0A2S3W180</accession>
<dbReference type="SUPFAM" id="SSF102588">
    <property type="entry name" value="LmbE-like"/>
    <property type="match status" value="1"/>
</dbReference>
<reference evidence="1 2" key="1">
    <citation type="submission" date="2018-01" db="EMBL/GenBank/DDBJ databases">
        <title>Draft Genome Sequence of Komagataeibacter maltaceti LMG 1529, a Vinegar Producing Acetic Acid Bacterium Isolated from Malt Vinegar Brewery Acetifiers.</title>
        <authorList>
            <person name="Zhang Q."/>
            <person name="Hollensteiner J."/>
            <person name="Poehlein A."/>
            <person name="Daniel R."/>
        </authorList>
    </citation>
    <scope>NUCLEOTIDE SEQUENCE [LARGE SCALE GENOMIC DNA]</scope>
    <source>
        <strain evidence="1 2">LMG 1529</strain>
    </source>
</reference>
<protein>
    <recommendedName>
        <fullName evidence="3">PIG-L family deacetylase</fullName>
    </recommendedName>
</protein>
<dbReference type="GO" id="GO:0016811">
    <property type="term" value="F:hydrolase activity, acting on carbon-nitrogen (but not peptide) bonds, in linear amides"/>
    <property type="evidence" value="ECO:0007669"/>
    <property type="project" value="TreeGrafter"/>
</dbReference>
<dbReference type="InterPro" id="IPR024078">
    <property type="entry name" value="LmbE-like_dom_sf"/>
</dbReference>
<keyword evidence="2" id="KW-1185">Reference proteome</keyword>
<dbReference type="PANTHER" id="PTHR12993">
    <property type="entry name" value="N-ACETYLGLUCOSAMINYL-PHOSPHATIDYLINOSITOL DE-N-ACETYLASE-RELATED"/>
    <property type="match status" value="1"/>
</dbReference>
<dbReference type="Proteomes" id="UP000237344">
    <property type="component" value="Unassembled WGS sequence"/>
</dbReference>
<dbReference type="AlphaFoldDB" id="A0A2S3W180"/>
<dbReference type="OrthoDB" id="9790023at2"/>